<dbReference type="InterPro" id="IPR023382">
    <property type="entry name" value="MnmA-like_central_sf"/>
</dbReference>
<dbReference type="PANTHER" id="PTHR11933:SF5">
    <property type="entry name" value="MITOCHONDRIAL TRNA-SPECIFIC 2-THIOURIDYLASE 1"/>
    <property type="match status" value="1"/>
</dbReference>
<evidence type="ECO:0000313" key="18">
    <source>
        <dbReference type="Proteomes" id="UP000058020"/>
    </source>
</evidence>
<comment type="similarity">
    <text evidence="2 14">Belongs to the MnmA/TRMU family.</text>
</comment>
<protein>
    <recommendedName>
        <fullName evidence="4 14">tRNA-specific 2-thiouridylase MnmA</fullName>
        <ecNumber evidence="3 14">2.8.1.13</ecNumber>
    </recommendedName>
</protein>
<keyword evidence="8 14" id="KW-0819">tRNA processing</keyword>
<evidence type="ECO:0000256" key="7">
    <source>
        <dbReference type="ARBA" id="ARBA00022679"/>
    </source>
</evidence>
<dbReference type="GO" id="GO:0005737">
    <property type="term" value="C:cytoplasm"/>
    <property type="evidence" value="ECO:0007669"/>
    <property type="project" value="UniProtKB-SubCell"/>
</dbReference>
<keyword evidence="12" id="KW-1015">Disulfide bond</keyword>
<dbReference type="FunFam" id="2.30.30.280:FF:000001">
    <property type="entry name" value="tRNA-specific 2-thiouridylase MnmA"/>
    <property type="match status" value="1"/>
</dbReference>
<evidence type="ECO:0000256" key="13">
    <source>
        <dbReference type="ARBA" id="ARBA00051542"/>
    </source>
</evidence>
<dbReference type="CDD" id="cd01998">
    <property type="entry name" value="MnmA_TRMU-like"/>
    <property type="match status" value="1"/>
</dbReference>
<dbReference type="EC" id="2.8.1.13" evidence="3 14"/>
<dbReference type="InterPro" id="IPR014729">
    <property type="entry name" value="Rossmann-like_a/b/a_fold"/>
</dbReference>
<dbReference type="InterPro" id="IPR004506">
    <property type="entry name" value="MnmA-like"/>
</dbReference>
<evidence type="ECO:0000256" key="8">
    <source>
        <dbReference type="ARBA" id="ARBA00022694"/>
    </source>
</evidence>
<keyword evidence="6 14" id="KW-0820">tRNA-binding</keyword>
<dbReference type="Pfam" id="PF03054">
    <property type="entry name" value="tRNA_Me_trans"/>
    <property type="match status" value="1"/>
</dbReference>
<feature type="binding site" evidence="14">
    <location>
        <position position="125"/>
    </location>
    <ligand>
        <name>ATP</name>
        <dbReference type="ChEBI" id="CHEBI:30616"/>
    </ligand>
</feature>
<comment type="function">
    <text evidence="14">Catalyzes the 2-thiolation of uridine at the wobble position (U34) of tRNA, leading to the formation of s(2)U34.</text>
</comment>
<dbReference type="Gene3D" id="2.30.30.280">
    <property type="entry name" value="Adenine nucleotide alpha hydrolases-like domains"/>
    <property type="match status" value="1"/>
</dbReference>
<feature type="region of interest" description="Interaction with tRNA" evidence="14">
    <location>
        <begin position="147"/>
        <end position="149"/>
    </location>
</feature>
<dbReference type="Pfam" id="PF20258">
    <property type="entry name" value="tRNA_Me_trans_C"/>
    <property type="match status" value="1"/>
</dbReference>
<evidence type="ECO:0000313" key="17">
    <source>
        <dbReference type="EMBL" id="ALE52871.1"/>
    </source>
</evidence>
<dbReference type="GO" id="GO:0005524">
    <property type="term" value="F:ATP binding"/>
    <property type="evidence" value="ECO:0007669"/>
    <property type="project" value="UniProtKB-KW"/>
</dbReference>
<evidence type="ECO:0000256" key="1">
    <source>
        <dbReference type="ARBA" id="ARBA00004496"/>
    </source>
</evidence>
<dbReference type="Proteomes" id="UP000058020">
    <property type="component" value="Chromosome"/>
</dbReference>
<reference evidence="17 18" key="1">
    <citation type="journal article" date="2015" name="Genome Announc.">
        <title>Genome Sequence of 'Candidatus Thioglobus autotrophica' Strain EF1, a Chemoautotroph from the SUP05 Clade of Marine Gammaproteobacteria.</title>
        <authorList>
            <person name="Shah V."/>
            <person name="Morris R.M."/>
        </authorList>
    </citation>
    <scope>NUCLEOTIDE SEQUENCE [LARGE SCALE GENOMIC DNA]</scope>
    <source>
        <strain evidence="17 18">EF1</strain>
    </source>
</reference>
<dbReference type="Gene3D" id="3.40.50.620">
    <property type="entry name" value="HUPs"/>
    <property type="match status" value="1"/>
</dbReference>
<name>A0A0M3TU98_9GAMM</name>
<dbReference type="STRING" id="1705394.SP60_06455"/>
<evidence type="ECO:0000256" key="4">
    <source>
        <dbReference type="ARBA" id="ARBA00013805"/>
    </source>
</evidence>
<feature type="region of interest" description="Interaction with target base in tRNA" evidence="14">
    <location>
        <begin position="96"/>
        <end position="98"/>
    </location>
</feature>
<sequence length="361" mass="40501">MNKLGKIIVGLSGGVDSSVAALMLLEQGYEVEALFMKNWDEDDKDGHCTAEQDLSDAQKVADKLGIKLHSINFSADYWEDVFEHFLQEHKKGRTPNPDVLCNQKIKFKVFLEHALSLGADKIATGHYARITQDNGEYQLRAGLDDSKDQSYFLHLLNQNQLSKSLFPLGEISKTDVRALAKKHDLITADKKDSTGICFIGERNFSQFLQTYLPKQPGNIVDEHGNFIKHHQGLAFYTIGQRKGLEIGGGFSDSPEPWFVADKHIDTNELLVVQGNHPLLYHQTLATSNLHWIGTPPNLPLDCQAKIRYRQASQNCQVISYGDSLKVIFELPQRAITPGQSVVFYQADICLGGAIIEQRNYE</sequence>
<organism evidence="17 18">
    <name type="scientific">Candidatus Thioglobus autotrophicus</name>
    <dbReference type="NCBI Taxonomy" id="1705394"/>
    <lineage>
        <taxon>Bacteria</taxon>
        <taxon>Pseudomonadati</taxon>
        <taxon>Pseudomonadota</taxon>
        <taxon>Gammaproteobacteria</taxon>
        <taxon>Candidatus Pseudothioglobaceae</taxon>
        <taxon>Candidatus Thioglobus</taxon>
    </lineage>
</organism>
<accession>A0A0M3TU98</accession>
<dbReference type="FunFam" id="2.40.30.10:FF:000023">
    <property type="entry name" value="tRNA-specific 2-thiouridylase MnmA"/>
    <property type="match status" value="1"/>
</dbReference>
<dbReference type="OrthoDB" id="9800696at2"/>
<dbReference type="EMBL" id="CP010552">
    <property type="protein sequence ID" value="ALE52871.1"/>
    <property type="molecule type" value="Genomic_DNA"/>
</dbReference>
<dbReference type="PATRIC" id="fig|1705394.5.peg.1286"/>
<keyword evidence="18" id="KW-1185">Reference proteome</keyword>
<keyword evidence="10 14" id="KW-0067">ATP-binding</keyword>
<evidence type="ECO:0000259" key="16">
    <source>
        <dbReference type="Pfam" id="PF20259"/>
    </source>
</evidence>
<dbReference type="SUPFAM" id="SSF52402">
    <property type="entry name" value="Adenine nucleotide alpha hydrolases-like"/>
    <property type="match status" value="1"/>
</dbReference>
<comment type="subcellular location">
    <subcellularLocation>
        <location evidence="1 14">Cytoplasm</location>
    </subcellularLocation>
</comment>
<evidence type="ECO:0000259" key="15">
    <source>
        <dbReference type="Pfam" id="PF20258"/>
    </source>
</evidence>
<dbReference type="HAMAP" id="MF_00144">
    <property type="entry name" value="tRNA_thiouridyl_MnmA"/>
    <property type="match status" value="1"/>
</dbReference>
<evidence type="ECO:0000256" key="12">
    <source>
        <dbReference type="ARBA" id="ARBA00023157"/>
    </source>
</evidence>
<evidence type="ECO:0000256" key="2">
    <source>
        <dbReference type="ARBA" id="ARBA00006191"/>
    </source>
</evidence>
<dbReference type="RefSeq" id="WP_053951844.1">
    <property type="nucleotide sequence ID" value="NZ_CP010552.1"/>
</dbReference>
<feature type="binding site" evidence="14">
    <location>
        <begin position="10"/>
        <end position="17"/>
    </location>
    <ligand>
        <name>ATP</name>
        <dbReference type="ChEBI" id="CHEBI:30616"/>
    </ligand>
</feature>
<dbReference type="NCBIfam" id="TIGR00420">
    <property type="entry name" value="trmU"/>
    <property type="match status" value="1"/>
</dbReference>
<evidence type="ECO:0000256" key="5">
    <source>
        <dbReference type="ARBA" id="ARBA00022490"/>
    </source>
</evidence>
<dbReference type="GO" id="GO:0000049">
    <property type="term" value="F:tRNA binding"/>
    <property type="evidence" value="ECO:0007669"/>
    <property type="project" value="UniProtKB-KW"/>
</dbReference>
<dbReference type="PANTHER" id="PTHR11933">
    <property type="entry name" value="TRNA 5-METHYLAMINOMETHYL-2-THIOURIDYLATE -METHYLTRANSFERASE"/>
    <property type="match status" value="1"/>
</dbReference>
<proteinExistence type="inferred from homology"/>
<feature type="region of interest" description="Interaction with tRNA" evidence="14">
    <location>
        <begin position="307"/>
        <end position="308"/>
    </location>
</feature>
<keyword evidence="9 14" id="KW-0547">Nucleotide-binding</keyword>
<feature type="domain" description="tRNA-specific 2-thiouridylase MnmA-like central" evidence="16">
    <location>
        <begin position="206"/>
        <end position="273"/>
    </location>
</feature>
<dbReference type="InterPro" id="IPR046884">
    <property type="entry name" value="MnmA-like_central"/>
</dbReference>
<feature type="domain" description="tRNA-specific 2-thiouridylase MnmA-like C-terminal" evidence="15">
    <location>
        <begin position="282"/>
        <end position="355"/>
    </location>
</feature>
<gene>
    <name evidence="14 17" type="primary">mnmA</name>
    <name evidence="17" type="ORF">SP60_06455</name>
</gene>
<dbReference type="Gene3D" id="2.40.30.10">
    <property type="entry name" value="Translation factors"/>
    <property type="match status" value="1"/>
</dbReference>
<comment type="catalytic activity">
    <reaction evidence="13 14">
        <text>S-sulfanyl-L-cysteinyl-[protein] + uridine(34) in tRNA + AH2 + ATP = 2-thiouridine(34) in tRNA + L-cysteinyl-[protein] + A + AMP + diphosphate + H(+)</text>
        <dbReference type="Rhea" id="RHEA:47032"/>
        <dbReference type="Rhea" id="RHEA-COMP:10131"/>
        <dbReference type="Rhea" id="RHEA-COMP:11726"/>
        <dbReference type="Rhea" id="RHEA-COMP:11727"/>
        <dbReference type="Rhea" id="RHEA-COMP:11728"/>
        <dbReference type="ChEBI" id="CHEBI:13193"/>
        <dbReference type="ChEBI" id="CHEBI:15378"/>
        <dbReference type="ChEBI" id="CHEBI:17499"/>
        <dbReference type="ChEBI" id="CHEBI:29950"/>
        <dbReference type="ChEBI" id="CHEBI:30616"/>
        <dbReference type="ChEBI" id="CHEBI:33019"/>
        <dbReference type="ChEBI" id="CHEBI:61963"/>
        <dbReference type="ChEBI" id="CHEBI:65315"/>
        <dbReference type="ChEBI" id="CHEBI:87170"/>
        <dbReference type="ChEBI" id="CHEBI:456215"/>
        <dbReference type="EC" id="2.8.1.13"/>
    </reaction>
</comment>
<dbReference type="KEGG" id="tho:SP60_06455"/>
<evidence type="ECO:0000256" key="10">
    <source>
        <dbReference type="ARBA" id="ARBA00022840"/>
    </source>
</evidence>
<feature type="active site" description="Cysteine persulfide intermediate" evidence="14">
    <location>
        <position position="197"/>
    </location>
</feature>
<evidence type="ECO:0000256" key="6">
    <source>
        <dbReference type="ARBA" id="ARBA00022555"/>
    </source>
</evidence>
<keyword evidence="7 14" id="KW-0808">Transferase</keyword>
<feature type="binding site" evidence="14">
    <location>
        <position position="36"/>
    </location>
    <ligand>
        <name>ATP</name>
        <dbReference type="ChEBI" id="CHEBI:30616"/>
    </ligand>
</feature>
<evidence type="ECO:0000256" key="14">
    <source>
        <dbReference type="HAMAP-Rule" id="MF_00144"/>
    </source>
</evidence>
<dbReference type="Pfam" id="PF20259">
    <property type="entry name" value="tRNA_Me_trans_M"/>
    <property type="match status" value="1"/>
</dbReference>
<feature type="site" description="Interaction with tRNA" evidence="14">
    <location>
        <position position="126"/>
    </location>
</feature>
<keyword evidence="11 14" id="KW-0694">RNA-binding</keyword>
<dbReference type="AlphaFoldDB" id="A0A0M3TU98"/>
<feature type="site" description="Interaction with tRNA" evidence="14">
    <location>
        <position position="339"/>
    </location>
</feature>
<feature type="active site" description="Nucleophile" evidence="14">
    <location>
        <position position="101"/>
    </location>
</feature>
<evidence type="ECO:0000256" key="9">
    <source>
        <dbReference type="ARBA" id="ARBA00022741"/>
    </source>
</evidence>
<dbReference type="NCBIfam" id="NF001138">
    <property type="entry name" value="PRK00143.1"/>
    <property type="match status" value="1"/>
</dbReference>
<dbReference type="GO" id="GO:0002143">
    <property type="term" value="P:tRNA wobble position uridine thiolation"/>
    <property type="evidence" value="ECO:0007669"/>
    <property type="project" value="TreeGrafter"/>
</dbReference>
<comment type="caution">
    <text evidence="14">Lacks conserved residue(s) required for the propagation of feature annotation.</text>
</comment>
<evidence type="ECO:0000256" key="3">
    <source>
        <dbReference type="ARBA" id="ARBA00011949"/>
    </source>
</evidence>
<evidence type="ECO:0000256" key="11">
    <source>
        <dbReference type="ARBA" id="ARBA00022884"/>
    </source>
</evidence>
<dbReference type="InterPro" id="IPR046885">
    <property type="entry name" value="MnmA-like_C"/>
</dbReference>
<keyword evidence="5 14" id="KW-0963">Cytoplasm</keyword>
<dbReference type="GO" id="GO:0103016">
    <property type="term" value="F:tRNA-uridine 2-sulfurtransferase activity"/>
    <property type="evidence" value="ECO:0007669"/>
    <property type="project" value="UniProtKB-EC"/>
</dbReference>
<dbReference type="FunFam" id="3.40.50.620:FF:000004">
    <property type="entry name" value="tRNA-specific 2-thiouridylase MnmA"/>
    <property type="match status" value="1"/>
</dbReference>